<dbReference type="EMBL" id="JALLMC010000011">
    <property type="protein sequence ID" value="MEB6412250.1"/>
    <property type="molecule type" value="Genomic_DNA"/>
</dbReference>
<dbReference type="RefSeq" id="WP_325848928.1">
    <property type="nucleotide sequence ID" value="NZ_JALLMC010000011.1"/>
</dbReference>
<dbReference type="Pfam" id="PF14263">
    <property type="entry name" value="DUF4354"/>
    <property type="match status" value="1"/>
</dbReference>
<dbReference type="Gene3D" id="2.60.40.4110">
    <property type="entry name" value="Protein of unknown function DUF4354"/>
    <property type="match status" value="1"/>
</dbReference>
<name>A0ABU6E7Q6_9ENTR</name>
<organism evidence="2 3">
    <name type="scientific">Enterobacter vonholyi</name>
    <dbReference type="NCBI Taxonomy" id="2797505"/>
    <lineage>
        <taxon>Bacteria</taxon>
        <taxon>Pseudomonadati</taxon>
        <taxon>Pseudomonadota</taxon>
        <taxon>Gammaproteobacteria</taxon>
        <taxon>Enterobacterales</taxon>
        <taxon>Enterobacteriaceae</taxon>
        <taxon>Enterobacter</taxon>
    </lineage>
</organism>
<dbReference type="Proteomes" id="UP001306510">
    <property type="component" value="Unassembled WGS sequence"/>
</dbReference>
<sequence>MKKLTKVLLSSFVLFSFSSLAAEDLHNKLTIQAIPSSEGTVVVEGKPMYEKTFNVVVYSKAKEPIELTGFVGCYKAFDEKGKEFDARMVQADLLGTLKARAKEGEISFVSNDASVYNAKFVKWSSRCPNLAERPQ</sequence>
<evidence type="ECO:0000256" key="1">
    <source>
        <dbReference type="SAM" id="SignalP"/>
    </source>
</evidence>
<comment type="caution">
    <text evidence="2">The sequence shown here is derived from an EMBL/GenBank/DDBJ whole genome shotgun (WGS) entry which is preliminary data.</text>
</comment>
<protein>
    <submittedName>
        <fullName evidence="2">DUF4354 family protein</fullName>
    </submittedName>
</protein>
<evidence type="ECO:0000313" key="3">
    <source>
        <dbReference type="Proteomes" id="UP001306510"/>
    </source>
</evidence>
<feature type="chain" id="PRO_5047259667" evidence="1">
    <location>
        <begin position="22"/>
        <end position="135"/>
    </location>
</feature>
<proteinExistence type="predicted"/>
<accession>A0ABU6E7Q6</accession>
<keyword evidence="1" id="KW-0732">Signal</keyword>
<reference evidence="2 3" key="1">
    <citation type="submission" date="2022-04" db="EMBL/GenBank/DDBJ databases">
        <title>Whole genome surviellance of AMR bacteria from Assam, India: One Health Study.</title>
        <authorList>
            <person name="Mendem S.K."/>
            <person name="Rakshit O."/>
            <person name="Murugesan D."/>
            <person name="Shome R."/>
            <person name="Raisen C."/>
            <person name="Holmes M.A."/>
            <person name="Saikia K."/>
            <person name="Shome B.R."/>
        </authorList>
    </citation>
    <scope>NUCLEOTIDE SEQUENCE [LARGE SCALE GENOMIC DNA]</scope>
    <source>
        <strain evidence="2 3">MGG-11lp</strain>
    </source>
</reference>
<gene>
    <name evidence="2" type="ORF">MXM28_21495</name>
</gene>
<keyword evidence="3" id="KW-1185">Reference proteome</keyword>
<dbReference type="InterPro" id="IPR025581">
    <property type="entry name" value="DUF4354"/>
</dbReference>
<evidence type="ECO:0000313" key="2">
    <source>
        <dbReference type="EMBL" id="MEB6412250.1"/>
    </source>
</evidence>
<feature type="signal peptide" evidence="1">
    <location>
        <begin position="1"/>
        <end position="21"/>
    </location>
</feature>